<evidence type="ECO:0000313" key="2">
    <source>
        <dbReference type="Proteomes" id="UP001562065"/>
    </source>
</evidence>
<gene>
    <name evidence="1" type="ORF">AB5I84_07005</name>
</gene>
<proteinExistence type="predicted"/>
<dbReference type="InterPro" id="IPR036255">
    <property type="entry name" value="YgfB-like_sf"/>
</dbReference>
<dbReference type="Proteomes" id="UP001562065">
    <property type="component" value="Unassembled WGS sequence"/>
</dbReference>
<comment type="caution">
    <text evidence="1">The sequence shown here is derived from an EMBL/GenBank/DDBJ whole genome shotgun (WGS) entry which is preliminary data.</text>
</comment>
<dbReference type="SUPFAM" id="SSF101327">
    <property type="entry name" value="YgfB-like"/>
    <property type="match status" value="1"/>
</dbReference>
<dbReference type="EMBL" id="JBGCUO010000001">
    <property type="protein sequence ID" value="MEY1661897.1"/>
    <property type="molecule type" value="Genomic_DNA"/>
</dbReference>
<accession>A0ABV4AH72</accession>
<dbReference type="NCBIfam" id="TIGR02292">
    <property type="entry name" value="ygfB_yecA"/>
    <property type="match status" value="1"/>
</dbReference>
<dbReference type="RefSeq" id="WP_369455146.1">
    <property type="nucleotide sequence ID" value="NZ_JBGCUO010000001.1"/>
</dbReference>
<sequence>MDTLNNPSLRKRVDQFITDAGDDALTWVEIHGLMCAVATGPEAPADWPAACHAEDQVPADIAAALVNLKDRIAATLGAGEPIKLPCRLDPYAEDEGADLASWCAGFMAGVYLQEAAWYAADEDTAANLLLPMVLIAGLDDDPALDDLWQDSKLVRQMAMGIPELLEELFLFYHAPDLASGEDADGDDQDD</sequence>
<evidence type="ECO:0000313" key="1">
    <source>
        <dbReference type="EMBL" id="MEY1661897.1"/>
    </source>
</evidence>
<organism evidence="1 2">
    <name type="scientific">Isoalcanivorax beigongshangi</name>
    <dbReference type="NCBI Taxonomy" id="3238810"/>
    <lineage>
        <taxon>Bacteria</taxon>
        <taxon>Pseudomonadati</taxon>
        <taxon>Pseudomonadota</taxon>
        <taxon>Gammaproteobacteria</taxon>
        <taxon>Oceanospirillales</taxon>
        <taxon>Alcanivoracaceae</taxon>
        <taxon>Isoalcanivorax</taxon>
    </lineage>
</organism>
<name>A0ABV4AH72_9GAMM</name>
<protein>
    <submittedName>
        <fullName evidence="1">YecA family protein</fullName>
    </submittedName>
</protein>
<dbReference type="Pfam" id="PF03695">
    <property type="entry name" value="UPF0149"/>
    <property type="match status" value="1"/>
</dbReference>
<dbReference type="Gene3D" id="1.20.120.740">
    <property type="entry name" value="YgfB uncharacterised protein family UPF0149, PF03695"/>
    <property type="match status" value="1"/>
</dbReference>
<reference evidence="1 2" key="1">
    <citation type="submission" date="2024-07" db="EMBL/GenBank/DDBJ databases">
        <authorList>
            <person name="Ren Q."/>
        </authorList>
    </citation>
    <scope>NUCLEOTIDE SEQUENCE [LARGE SCALE GENOMIC DNA]</scope>
    <source>
        <strain evidence="1 2">REN37</strain>
    </source>
</reference>
<dbReference type="InterPro" id="IPR011978">
    <property type="entry name" value="YgfB-like"/>
</dbReference>
<keyword evidence="2" id="KW-1185">Reference proteome</keyword>